<feature type="region of interest" description="Disordered" evidence="8">
    <location>
        <begin position="160"/>
        <end position="182"/>
    </location>
</feature>
<dbReference type="Proteomes" id="UP000030742">
    <property type="component" value="Unassembled WGS sequence"/>
</dbReference>
<dbReference type="KEGG" id="dpa:109544053"/>
<comment type="similarity">
    <text evidence="2">Belongs to the universal ribosomal protein uL18 family.</text>
</comment>
<dbReference type="PANTHER" id="PTHR12899">
    <property type="entry name" value="39S RIBOSOMAL PROTEIN L18, MITOCHONDRIAL"/>
    <property type="match status" value="1"/>
</dbReference>
<dbReference type="FunFam" id="3.30.420.80:FF:000005">
    <property type="entry name" value="39S ribosomal protein L18, mitochondrial"/>
    <property type="match status" value="1"/>
</dbReference>
<evidence type="ECO:0000256" key="2">
    <source>
        <dbReference type="ARBA" id="ARBA00007116"/>
    </source>
</evidence>
<dbReference type="AlphaFoldDB" id="J3JWG2"/>
<evidence type="ECO:0000313" key="13">
    <source>
        <dbReference type="EnsemblMetazoa" id="XP_019769627.1"/>
    </source>
</evidence>
<dbReference type="SUPFAM" id="SSF53137">
    <property type="entry name" value="Translational machinery components"/>
    <property type="match status" value="1"/>
</dbReference>
<dbReference type="OrthoDB" id="1932324at2759"/>
<sequence>MQVGTQSRAVVLSFINIRNASTAVVANPNLAPVFVNRNPRNLERLRIGYKPDGYHVDNPGRNYWHKLNLEVSSKYVTATVNHFENGEVLRASTCEWCIKKFLYSAKDTSAYINLGRILGMRCLQTGLTEISCYITPRNETDKVALFLKALQESGVELKEPPQYKAPYPWDQHRPEKPWEVVE</sequence>
<evidence type="ECO:0000313" key="14">
    <source>
        <dbReference type="Proteomes" id="UP000019118"/>
    </source>
</evidence>
<evidence type="ECO:0000313" key="12">
    <source>
        <dbReference type="EMBL" id="ERL84048.1"/>
    </source>
</evidence>
<evidence type="ECO:0000256" key="4">
    <source>
        <dbReference type="ARBA" id="ARBA00023128"/>
    </source>
</evidence>
<dbReference type="GO" id="GO:0003735">
    <property type="term" value="F:structural constituent of ribosome"/>
    <property type="evidence" value="ECO:0007669"/>
    <property type="project" value="InterPro"/>
</dbReference>
<reference evidence="9" key="1">
    <citation type="journal article" date="2012" name="Insect Biochem. Mol. Biol.">
        <title>Transcriptome and full-length cDNA resources for the mountain pine beetle, Dendroctonus ponderosae Hopkins, a major insect pest of pine forests.</title>
        <authorList>
            <person name="Keeling C.I."/>
            <person name="Henderson H."/>
            <person name="Li M."/>
            <person name="Yuen M."/>
            <person name="Clark E.L."/>
            <person name="Fraser J.D."/>
            <person name="Huber D.P."/>
            <person name="Liao N.Y."/>
            <person name="Roderick Docking T."/>
            <person name="Birol I."/>
            <person name="Chan S.K."/>
            <person name="Taylor G.A."/>
            <person name="Palmquist D."/>
            <person name="Jones S.J."/>
            <person name="Bohlmann J."/>
        </authorList>
    </citation>
    <scope>NUCLEOTIDE SEQUENCE</scope>
    <source>
        <tissue evidence="9">Whole teneral adults of undetermined sex</tissue>
    </source>
</reference>
<dbReference type="GO" id="GO:0008097">
    <property type="term" value="F:5S rRNA binding"/>
    <property type="evidence" value="ECO:0007669"/>
    <property type="project" value="TreeGrafter"/>
</dbReference>
<protein>
    <recommendedName>
        <fullName evidence="6">Large ribosomal subunit protein uL18m</fullName>
    </recommendedName>
    <alternativeName>
        <fullName evidence="7">39S ribosomal protein L18, mitochondrial</fullName>
    </alternativeName>
</protein>
<accession>J3JWG2</accession>
<keyword evidence="14" id="KW-1185">Reference proteome</keyword>
<reference evidence="13" key="3">
    <citation type="submission" date="2024-08" db="UniProtKB">
        <authorList>
            <consortium name="EnsemblMetazoa"/>
        </authorList>
    </citation>
    <scope>IDENTIFICATION</scope>
</reference>
<dbReference type="EMBL" id="KB631024">
    <property type="protein sequence ID" value="ERL84018.1"/>
    <property type="molecule type" value="Genomic_DNA"/>
</dbReference>
<evidence type="ECO:0000313" key="9">
    <source>
        <dbReference type="EMBL" id="AEE62542.1"/>
    </source>
</evidence>
<dbReference type="InterPro" id="IPR057268">
    <property type="entry name" value="Ribosomal_L18"/>
</dbReference>
<dbReference type="GO" id="GO:0005743">
    <property type="term" value="C:mitochondrial inner membrane"/>
    <property type="evidence" value="ECO:0007669"/>
    <property type="project" value="UniProtKB-ARBA"/>
</dbReference>
<gene>
    <name evidence="13" type="primary">109544053</name>
    <name evidence="11" type="ORF">D910_01337</name>
    <name evidence="12" type="ORF">D910_01377</name>
    <name evidence="10" type="ORF">YQE_11662</name>
</gene>
<feature type="compositionally biased region" description="Basic and acidic residues" evidence="8">
    <location>
        <begin position="170"/>
        <end position="182"/>
    </location>
</feature>
<dbReference type="CDD" id="cd00432">
    <property type="entry name" value="Ribosomal_L18_L5e"/>
    <property type="match status" value="1"/>
</dbReference>
<dbReference type="EMBL" id="KB741261">
    <property type="protein sequence ID" value="ENN71560.1"/>
    <property type="molecule type" value="Genomic_DNA"/>
</dbReference>
<evidence type="ECO:0000256" key="6">
    <source>
        <dbReference type="ARBA" id="ARBA00069051"/>
    </source>
</evidence>
<dbReference type="EMBL" id="BT127580">
    <property type="protein sequence ID" value="AEE62542.1"/>
    <property type="molecule type" value="mRNA"/>
</dbReference>
<dbReference type="STRING" id="77166.J3JWG2"/>
<keyword evidence="4" id="KW-0496">Mitochondrion</keyword>
<keyword evidence="5" id="KW-0687">Ribonucleoprotein</keyword>
<name>J3JWG2_DENPD</name>
<evidence type="ECO:0000256" key="8">
    <source>
        <dbReference type="SAM" id="MobiDB-lite"/>
    </source>
</evidence>
<evidence type="ECO:0000313" key="10">
    <source>
        <dbReference type="EMBL" id="ENN71560.1"/>
    </source>
</evidence>
<evidence type="ECO:0000256" key="3">
    <source>
        <dbReference type="ARBA" id="ARBA00022980"/>
    </source>
</evidence>
<keyword evidence="3" id="KW-0689">Ribosomal protein</keyword>
<evidence type="ECO:0000313" key="11">
    <source>
        <dbReference type="EMBL" id="ERL84018.1"/>
    </source>
</evidence>
<reference evidence="14 15" key="2">
    <citation type="journal article" date="2013" name="Genome Biol.">
        <title>Draft genome of the mountain pine beetle, Dendroctonus ponderosae Hopkins, a major forest pest.</title>
        <authorList>
            <person name="Keeling C.I."/>
            <person name="Yuen M.M."/>
            <person name="Liao N.Y."/>
            <person name="Docking T.R."/>
            <person name="Chan S.K."/>
            <person name="Taylor G.A."/>
            <person name="Palmquist D.L."/>
            <person name="Jackman S.D."/>
            <person name="Nguyen A."/>
            <person name="Li M."/>
            <person name="Henderson H."/>
            <person name="Janes J.K."/>
            <person name="Zhao Y."/>
            <person name="Pandoh P."/>
            <person name="Moore R."/>
            <person name="Sperling F.A."/>
            <person name="Huber D.P."/>
            <person name="Birol I."/>
            <person name="Jones S.J."/>
            <person name="Bohlmann J."/>
        </authorList>
    </citation>
    <scope>NUCLEOTIDE SEQUENCE</scope>
</reference>
<organism evidence="9">
    <name type="scientific">Dendroctonus ponderosae</name>
    <name type="common">Mountain pine beetle</name>
    <dbReference type="NCBI Taxonomy" id="77166"/>
    <lineage>
        <taxon>Eukaryota</taxon>
        <taxon>Metazoa</taxon>
        <taxon>Ecdysozoa</taxon>
        <taxon>Arthropoda</taxon>
        <taxon>Hexapoda</taxon>
        <taxon>Insecta</taxon>
        <taxon>Pterygota</taxon>
        <taxon>Neoptera</taxon>
        <taxon>Endopterygota</taxon>
        <taxon>Coleoptera</taxon>
        <taxon>Polyphaga</taxon>
        <taxon>Cucujiformia</taxon>
        <taxon>Curculionidae</taxon>
        <taxon>Scolytinae</taxon>
        <taxon>Dendroctonus</taxon>
    </lineage>
</organism>
<evidence type="ECO:0000256" key="5">
    <source>
        <dbReference type="ARBA" id="ARBA00023274"/>
    </source>
</evidence>
<dbReference type="Gene3D" id="3.30.420.80">
    <property type="entry name" value="Ribosomal protein S11"/>
    <property type="match status" value="1"/>
</dbReference>
<dbReference type="InterPro" id="IPR005484">
    <property type="entry name" value="Ribosomal_uL18_bac/plant/anim"/>
</dbReference>
<dbReference type="OMA" id="TSEWAIK"/>
<evidence type="ECO:0000256" key="7">
    <source>
        <dbReference type="ARBA" id="ARBA00082661"/>
    </source>
</evidence>
<dbReference type="HOGENOM" id="CLU_108540_0_0_1"/>
<dbReference type="GO" id="GO:0006412">
    <property type="term" value="P:translation"/>
    <property type="evidence" value="ECO:0007669"/>
    <property type="project" value="InterPro"/>
</dbReference>
<proteinExistence type="evidence at transcript level"/>
<evidence type="ECO:0000313" key="15">
    <source>
        <dbReference type="Proteomes" id="UP000030742"/>
    </source>
</evidence>
<dbReference type="InterPro" id="IPR036967">
    <property type="entry name" value="Ribosomal_uS11_sf"/>
</dbReference>
<dbReference type="PANTHER" id="PTHR12899:SF3">
    <property type="entry name" value="LARGE RIBOSOMAL SUBUNIT PROTEIN UL18M"/>
    <property type="match status" value="1"/>
</dbReference>
<dbReference type="Proteomes" id="UP000019118">
    <property type="component" value="Unassembled WGS sequence"/>
</dbReference>
<dbReference type="EnsemblMetazoa" id="XM_019914068.1">
    <property type="protein sequence ID" value="XP_019769627.1"/>
    <property type="gene ID" value="LOC109544053"/>
</dbReference>
<comment type="subcellular location">
    <subcellularLocation>
        <location evidence="1">Mitochondrion</location>
    </subcellularLocation>
</comment>
<dbReference type="EMBL" id="KB631053">
    <property type="protein sequence ID" value="ERL84048.1"/>
    <property type="molecule type" value="Genomic_DNA"/>
</dbReference>
<dbReference type="GO" id="GO:0005840">
    <property type="term" value="C:ribosome"/>
    <property type="evidence" value="ECO:0007669"/>
    <property type="project" value="UniProtKB-KW"/>
</dbReference>
<evidence type="ECO:0000256" key="1">
    <source>
        <dbReference type="ARBA" id="ARBA00004173"/>
    </source>
</evidence>
<dbReference type="GO" id="GO:1990904">
    <property type="term" value="C:ribonucleoprotein complex"/>
    <property type="evidence" value="ECO:0007669"/>
    <property type="project" value="UniProtKB-KW"/>
</dbReference>